<protein>
    <submittedName>
        <fullName evidence="2">Uncharacterized protein</fullName>
    </submittedName>
</protein>
<feature type="region of interest" description="Disordered" evidence="1">
    <location>
        <begin position="74"/>
        <end position="103"/>
    </location>
</feature>
<organism evidence="2">
    <name type="scientific">viral metagenome</name>
    <dbReference type="NCBI Taxonomy" id="1070528"/>
    <lineage>
        <taxon>unclassified sequences</taxon>
        <taxon>metagenomes</taxon>
        <taxon>organismal metagenomes</taxon>
    </lineage>
</organism>
<accession>A0A6C0BR10</accession>
<dbReference type="EMBL" id="MN739215">
    <property type="protein sequence ID" value="QHS93999.1"/>
    <property type="molecule type" value="Genomic_DNA"/>
</dbReference>
<proteinExistence type="predicted"/>
<name>A0A6C0BR10_9ZZZZ</name>
<feature type="compositionally biased region" description="Low complexity" evidence="1">
    <location>
        <begin position="77"/>
        <end position="103"/>
    </location>
</feature>
<evidence type="ECO:0000313" key="2">
    <source>
        <dbReference type="EMBL" id="QHS93999.1"/>
    </source>
</evidence>
<dbReference type="AlphaFoldDB" id="A0A6C0BR10"/>
<sequence length="115" mass="13274">MSTTDRLLVYKCNHKLQMAFLMFQEASNELNALIESIDSRDETLPDLQKLMECGYQHELDLLQLVLPELHEQPNKTPIQQSIQQPNITPIQQPIEQSTQSPIIQSSSGMYYELEL</sequence>
<evidence type="ECO:0000256" key="1">
    <source>
        <dbReference type="SAM" id="MobiDB-lite"/>
    </source>
</evidence>
<reference evidence="2" key="1">
    <citation type="journal article" date="2020" name="Nature">
        <title>Giant virus diversity and host interactions through global metagenomics.</title>
        <authorList>
            <person name="Schulz F."/>
            <person name="Roux S."/>
            <person name="Paez-Espino D."/>
            <person name="Jungbluth S."/>
            <person name="Walsh D.A."/>
            <person name="Denef V.J."/>
            <person name="McMahon K.D."/>
            <person name="Konstantinidis K.T."/>
            <person name="Eloe-Fadrosh E.A."/>
            <person name="Kyrpides N.C."/>
            <person name="Woyke T."/>
        </authorList>
    </citation>
    <scope>NUCLEOTIDE SEQUENCE</scope>
    <source>
        <strain evidence="2">GVMAG-M-3300018416-26</strain>
    </source>
</reference>